<gene>
    <name evidence="2" type="ORF">J2TS6_46260</name>
</gene>
<protein>
    <submittedName>
        <fullName evidence="2">Uncharacterized protein</fullName>
    </submittedName>
</protein>
<evidence type="ECO:0000313" key="3">
    <source>
        <dbReference type="Proteomes" id="UP000679779"/>
    </source>
</evidence>
<dbReference type="RefSeq" id="WP_160043632.1">
    <property type="nucleotide sequence ID" value="NZ_BORQ01000006.1"/>
</dbReference>
<dbReference type="EMBL" id="BORQ01000006">
    <property type="protein sequence ID" value="GIO33485.1"/>
    <property type="molecule type" value="Genomic_DNA"/>
</dbReference>
<feature type="transmembrane region" description="Helical" evidence="1">
    <location>
        <begin position="49"/>
        <end position="76"/>
    </location>
</feature>
<name>A0A919XN75_9BACL</name>
<reference evidence="2" key="1">
    <citation type="submission" date="2021-03" db="EMBL/GenBank/DDBJ databases">
        <title>Antimicrobial resistance genes in bacteria isolated from Japanese honey, and their potential for conferring macrolide and lincosamide resistance in the American foulbrood pathogen Paenibacillus larvae.</title>
        <authorList>
            <person name="Okamoto M."/>
            <person name="Kumagai M."/>
            <person name="Kanamori H."/>
            <person name="Takamatsu D."/>
        </authorList>
    </citation>
    <scope>NUCLEOTIDE SEQUENCE</scope>
    <source>
        <strain evidence="2">J2TS6</strain>
    </source>
</reference>
<accession>A0A919XN75</accession>
<organism evidence="2 3">
    <name type="scientific">Paenibacillus albilobatus</name>
    <dbReference type="NCBI Taxonomy" id="2716884"/>
    <lineage>
        <taxon>Bacteria</taxon>
        <taxon>Bacillati</taxon>
        <taxon>Bacillota</taxon>
        <taxon>Bacilli</taxon>
        <taxon>Bacillales</taxon>
        <taxon>Paenibacillaceae</taxon>
        <taxon>Paenibacillus</taxon>
    </lineage>
</organism>
<keyword evidence="3" id="KW-1185">Reference proteome</keyword>
<comment type="caution">
    <text evidence="2">The sequence shown here is derived from an EMBL/GenBank/DDBJ whole genome shotgun (WGS) entry which is preliminary data.</text>
</comment>
<keyword evidence="1" id="KW-0812">Transmembrane</keyword>
<dbReference type="Proteomes" id="UP000679779">
    <property type="component" value="Unassembled WGS sequence"/>
</dbReference>
<keyword evidence="1" id="KW-0472">Membrane</keyword>
<sequence length="81" mass="8766">MKKLYVGLTLLLFSAIIYGSDLISAAIYSQVLVKEGIGWNSDYGIFKTALMEIGTIPITIAVISGIVGIVLTYISLKRKPT</sequence>
<keyword evidence="1" id="KW-1133">Transmembrane helix</keyword>
<dbReference type="AlphaFoldDB" id="A0A919XN75"/>
<evidence type="ECO:0000256" key="1">
    <source>
        <dbReference type="SAM" id="Phobius"/>
    </source>
</evidence>
<proteinExistence type="predicted"/>
<evidence type="ECO:0000313" key="2">
    <source>
        <dbReference type="EMBL" id="GIO33485.1"/>
    </source>
</evidence>